<dbReference type="RefSeq" id="WP_041883371.1">
    <property type="nucleotide sequence ID" value="NZ_CP157278.1"/>
</dbReference>
<accession>A0A0D0FUV6</accession>
<feature type="domain" description="TonB C-terminal" evidence="2">
    <location>
        <begin position="34"/>
        <end position="109"/>
    </location>
</feature>
<dbReference type="SUPFAM" id="SSF74653">
    <property type="entry name" value="TolA/TonB C-terminal domain"/>
    <property type="match status" value="1"/>
</dbReference>
<keyword evidence="4" id="KW-1185">Reference proteome</keyword>
<dbReference type="Pfam" id="PF03544">
    <property type="entry name" value="TonB_C"/>
    <property type="match status" value="1"/>
</dbReference>
<comment type="caution">
    <text evidence="3">The sequence shown here is derived from an EMBL/GenBank/DDBJ whole genome shotgun (WGS) entry which is preliminary data.</text>
</comment>
<evidence type="ECO:0000313" key="4">
    <source>
        <dbReference type="Proteomes" id="UP000032049"/>
    </source>
</evidence>
<reference evidence="3 4" key="1">
    <citation type="submission" date="2015-01" db="EMBL/GenBank/DDBJ databases">
        <title>Draft genome sequence of Pedobacter sp. NL19 isolated from sludge of an effluent treatment pond in an abandoned uranium mine.</title>
        <authorList>
            <person name="Santos T."/>
            <person name="Caetano T."/>
            <person name="Covas C."/>
            <person name="Cruz A."/>
            <person name="Mendo S."/>
        </authorList>
    </citation>
    <scope>NUCLEOTIDE SEQUENCE [LARGE SCALE GENOMIC DNA]</scope>
    <source>
        <strain evidence="3 4">NL19</strain>
    </source>
</reference>
<protein>
    <submittedName>
        <fullName evidence="3">Energy transducer TonB</fullName>
    </submittedName>
</protein>
<evidence type="ECO:0000259" key="2">
    <source>
        <dbReference type="Pfam" id="PF03544"/>
    </source>
</evidence>
<feature type="chain" id="PRO_5002227071" evidence="1">
    <location>
        <begin position="19"/>
        <end position="216"/>
    </location>
</feature>
<sequence length="216" mass="24319">MKKILVLFLFFIGLSVKAQPVLQGGLDAFIRTNIIYPVYSLQNCIQGKINISFKVNLSGEVYTSKVSSGLGIDLDQEALRLIRLSSGKWQVPDNYDTTYVLIAPVNFILSDGDCATVNPQQRNKAIAAYKANEGLTEVITNFYRNKAIGNYNEAEEGRITALKKELGYDDSYLEKRIEEGKKRLKQKDKQGACEDFLFVKYMGSSLADELLEKYCK</sequence>
<gene>
    <name evidence="3" type="ORF">TH53_16090</name>
</gene>
<evidence type="ECO:0000313" key="3">
    <source>
        <dbReference type="EMBL" id="KIO76234.1"/>
    </source>
</evidence>
<dbReference type="EMBL" id="JXRA01000068">
    <property type="protein sequence ID" value="KIO76234.1"/>
    <property type="molecule type" value="Genomic_DNA"/>
</dbReference>
<proteinExistence type="predicted"/>
<feature type="signal peptide" evidence="1">
    <location>
        <begin position="1"/>
        <end position="18"/>
    </location>
</feature>
<dbReference type="AlphaFoldDB" id="A0A0D0FUV6"/>
<evidence type="ECO:0000256" key="1">
    <source>
        <dbReference type="SAM" id="SignalP"/>
    </source>
</evidence>
<dbReference type="Gene3D" id="3.30.1150.10">
    <property type="match status" value="1"/>
</dbReference>
<dbReference type="OrthoDB" id="1096636at2"/>
<name>A0A0D0FUV6_9SPHI</name>
<dbReference type="InterPro" id="IPR037682">
    <property type="entry name" value="TonB_C"/>
</dbReference>
<dbReference type="STRING" id="1503925.TH53_16090"/>
<organism evidence="3 4">
    <name type="scientific">Pedobacter lusitanus</name>
    <dbReference type="NCBI Taxonomy" id="1503925"/>
    <lineage>
        <taxon>Bacteria</taxon>
        <taxon>Pseudomonadati</taxon>
        <taxon>Bacteroidota</taxon>
        <taxon>Sphingobacteriia</taxon>
        <taxon>Sphingobacteriales</taxon>
        <taxon>Sphingobacteriaceae</taxon>
        <taxon>Pedobacter</taxon>
    </lineage>
</organism>
<dbReference type="Proteomes" id="UP000032049">
    <property type="component" value="Unassembled WGS sequence"/>
</dbReference>
<dbReference type="GO" id="GO:0055085">
    <property type="term" value="P:transmembrane transport"/>
    <property type="evidence" value="ECO:0007669"/>
    <property type="project" value="InterPro"/>
</dbReference>
<keyword evidence="1" id="KW-0732">Signal</keyword>